<keyword evidence="3" id="KW-1185">Reference proteome</keyword>
<dbReference type="RefSeq" id="WP_119481029.1">
    <property type="nucleotide sequence ID" value="NZ_QXTG01000001.1"/>
</dbReference>
<gene>
    <name evidence="2" type="ORF">D1781_04440</name>
</gene>
<comment type="caution">
    <text evidence="2">The sequence shown here is derived from an EMBL/GenBank/DDBJ whole genome shotgun (WGS) entry which is preliminary data.</text>
</comment>
<dbReference type="InterPro" id="IPR036291">
    <property type="entry name" value="NAD(P)-bd_dom_sf"/>
</dbReference>
<evidence type="ECO:0000259" key="1">
    <source>
        <dbReference type="Pfam" id="PF13460"/>
    </source>
</evidence>
<proteinExistence type="predicted"/>
<dbReference type="Proteomes" id="UP000265742">
    <property type="component" value="Unassembled WGS sequence"/>
</dbReference>
<dbReference type="EMBL" id="QXTG01000001">
    <property type="protein sequence ID" value="RIX30668.1"/>
    <property type="molecule type" value="Genomic_DNA"/>
</dbReference>
<evidence type="ECO:0000313" key="3">
    <source>
        <dbReference type="Proteomes" id="UP000265742"/>
    </source>
</evidence>
<sequence length="213" mass="22176">MARIAVLGGTGYTGGNIVREAAARGHHVTAYSRHAPEQPVPGVHYVQASLTEEGAVAAVVAGQDVVVEALAPRGELAGRLDGLIADLARLAAEQHARLVVVGGWSGLRPAEDEPRFVEGDVPAAFRAEAEEMVRALEGLEQHAPEGLDWTFVSPAQAYGSYAPGEALGRYRVGGPVALVDDQGGSAVSGADFALAVVDEIERHERSGHIGVAY</sequence>
<organism evidence="2 3">
    <name type="scientific">Amnibacterium setariae</name>
    <dbReference type="NCBI Taxonomy" id="2306585"/>
    <lineage>
        <taxon>Bacteria</taxon>
        <taxon>Bacillati</taxon>
        <taxon>Actinomycetota</taxon>
        <taxon>Actinomycetes</taxon>
        <taxon>Micrococcales</taxon>
        <taxon>Microbacteriaceae</taxon>
        <taxon>Amnibacterium</taxon>
    </lineage>
</organism>
<reference evidence="3" key="1">
    <citation type="submission" date="2018-09" db="EMBL/GenBank/DDBJ databases">
        <authorList>
            <person name="Kim I."/>
        </authorList>
    </citation>
    <scope>NUCLEOTIDE SEQUENCE [LARGE SCALE GENOMIC DNA]</scope>
    <source>
        <strain evidence="3">DD4a</strain>
    </source>
</reference>
<dbReference type="OrthoDB" id="3191258at2"/>
<protein>
    <submittedName>
        <fullName evidence="2">NAD-dependent epimerase/dehydratase family protein</fullName>
    </submittedName>
</protein>
<feature type="domain" description="NAD(P)-binding" evidence="1">
    <location>
        <begin position="8"/>
        <end position="200"/>
    </location>
</feature>
<dbReference type="AlphaFoldDB" id="A0A3A1U6L5"/>
<dbReference type="Pfam" id="PF13460">
    <property type="entry name" value="NAD_binding_10"/>
    <property type="match status" value="1"/>
</dbReference>
<dbReference type="Gene3D" id="3.40.50.720">
    <property type="entry name" value="NAD(P)-binding Rossmann-like Domain"/>
    <property type="match status" value="1"/>
</dbReference>
<accession>A0A3A1U6L5</accession>
<dbReference type="SUPFAM" id="SSF51735">
    <property type="entry name" value="NAD(P)-binding Rossmann-fold domains"/>
    <property type="match status" value="1"/>
</dbReference>
<dbReference type="PANTHER" id="PTHR43355">
    <property type="entry name" value="FLAVIN REDUCTASE (NADPH)"/>
    <property type="match status" value="1"/>
</dbReference>
<name>A0A3A1U6L5_9MICO</name>
<dbReference type="InterPro" id="IPR051606">
    <property type="entry name" value="Polyketide_Oxido-like"/>
</dbReference>
<dbReference type="InterPro" id="IPR016040">
    <property type="entry name" value="NAD(P)-bd_dom"/>
</dbReference>
<dbReference type="GO" id="GO:0016646">
    <property type="term" value="F:oxidoreductase activity, acting on the CH-NH group of donors, NAD or NADP as acceptor"/>
    <property type="evidence" value="ECO:0007669"/>
    <property type="project" value="TreeGrafter"/>
</dbReference>
<evidence type="ECO:0000313" key="2">
    <source>
        <dbReference type="EMBL" id="RIX30668.1"/>
    </source>
</evidence>
<dbReference type="PANTHER" id="PTHR43355:SF2">
    <property type="entry name" value="FLAVIN REDUCTASE (NADPH)"/>
    <property type="match status" value="1"/>
</dbReference>